<dbReference type="GeneID" id="7829543"/>
<dbReference type="HOGENOM" id="CLU_736705_0_0_1"/>
<dbReference type="InParanoid" id="I7MDD5"/>
<keyword evidence="2" id="KW-1185">Reference proteome</keyword>
<reference evidence="2" key="1">
    <citation type="journal article" date="2006" name="PLoS Biol.">
        <title>Macronuclear genome sequence of the ciliate Tetrahymena thermophila, a model eukaryote.</title>
        <authorList>
            <person name="Eisen J.A."/>
            <person name="Coyne R.S."/>
            <person name="Wu M."/>
            <person name="Wu D."/>
            <person name="Thiagarajan M."/>
            <person name="Wortman J.R."/>
            <person name="Badger J.H."/>
            <person name="Ren Q."/>
            <person name="Amedeo P."/>
            <person name="Jones K.M."/>
            <person name="Tallon L.J."/>
            <person name="Delcher A.L."/>
            <person name="Salzberg S.L."/>
            <person name="Silva J.C."/>
            <person name="Haas B.J."/>
            <person name="Majoros W.H."/>
            <person name="Farzad M."/>
            <person name="Carlton J.M."/>
            <person name="Smith R.K. Jr."/>
            <person name="Garg J."/>
            <person name="Pearlman R.E."/>
            <person name="Karrer K.M."/>
            <person name="Sun L."/>
            <person name="Manning G."/>
            <person name="Elde N.C."/>
            <person name="Turkewitz A.P."/>
            <person name="Asai D.J."/>
            <person name="Wilkes D.E."/>
            <person name="Wang Y."/>
            <person name="Cai H."/>
            <person name="Collins K."/>
            <person name="Stewart B.A."/>
            <person name="Lee S.R."/>
            <person name="Wilamowska K."/>
            <person name="Weinberg Z."/>
            <person name="Ruzzo W.L."/>
            <person name="Wloga D."/>
            <person name="Gaertig J."/>
            <person name="Frankel J."/>
            <person name="Tsao C.-C."/>
            <person name="Gorovsky M.A."/>
            <person name="Keeling P.J."/>
            <person name="Waller R.F."/>
            <person name="Patron N.J."/>
            <person name="Cherry J.M."/>
            <person name="Stover N.A."/>
            <person name="Krieger C.J."/>
            <person name="del Toro C."/>
            <person name="Ryder H.F."/>
            <person name="Williamson S.C."/>
            <person name="Barbeau R.A."/>
            <person name="Hamilton E.P."/>
            <person name="Orias E."/>
        </authorList>
    </citation>
    <scope>NUCLEOTIDE SEQUENCE [LARGE SCALE GENOMIC DNA]</scope>
    <source>
        <strain evidence="2">SB210</strain>
    </source>
</reference>
<sequence length="365" mass="40855">MTPHSGVYQPKPQQKYNCQTHLGFIKVSSLMKSLTQADVKASVATDNIISQFKKAKPQQIRSHKLGVCRQFADQNTCCNSNIVSFIDQLALYKVQSIQKEKSAFQKLISVYIKQLNLNCNSKVIIHTTYEQILNNSNLTSFQETRKNQKECKISFSKAISAYTRGVMCSICVGVEKIGSYFNSEGQMIISSQSQLMYSKATDDAINCFSNILSASNLDKIINEFNLNYIKDNDQCGILVKKNVLSIFANHSVQNNDGKGNKLCKGTRIFSDNSACENVLLGSRDLETKERLLRSESNQTERILQTIEDVILKPNGMNIYIPSSIDVTIDEDGKSISVDFSNFSSSTNKSQIITSISLMAILIYFL</sequence>
<gene>
    <name evidence="1" type="ORF">TTHERM_00058910</name>
</gene>
<dbReference type="AlphaFoldDB" id="I7MDD5"/>
<dbReference type="KEGG" id="tet:TTHERM_00058910"/>
<evidence type="ECO:0000313" key="1">
    <source>
        <dbReference type="EMBL" id="EAR87379.1"/>
    </source>
</evidence>
<dbReference type="RefSeq" id="XP_001007624.1">
    <property type="nucleotide sequence ID" value="XM_001007624.1"/>
</dbReference>
<proteinExistence type="predicted"/>
<accession>I7MDD5</accession>
<dbReference type="Proteomes" id="UP000009168">
    <property type="component" value="Unassembled WGS sequence"/>
</dbReference>
<evidence type="ECO:0000313" key="2">
    <source>
        <dbReference type="Proteomes" id="UP000009168"/>
    </source>
</evidence>
<protein>
    <submittedName>
        <fullName evidence="1">Uncharacterized protein</fullName>
    </submittedName>
</protein>
<dbReference type="EMBL" id="GG662853">
    <property type="protein sequence ID" value="EAR87379.1"/>
    <property type="molecule type" value="Genomic_DNA"/>
</dbReference>
<organism evidence="1 2">
    <name type="scientific">Tetrahymena thermophila (strain SB210)</name>
    <dbReference type="NCBI Taxonomy" id="312017"/>
    <lineage>
        <taxon>Eukaryota</taxon>
        <taxon>Sar</taxon>
        <taxon>Alveolata</taxon>
        <taxon>Ciliophora</taxon>
        <taxon>Intramacronucleata</taxon>
        <taxon>Oligohymenophorea</taxon>
        <taxon>Hymenostomatida</taxon>
        <taxon>Tetrahymenina</taxon>
        <taxon>Tetrahymenidae</taxon>
        <taxon>Tetrahymena</taxon>
    </lineage>
</organism>
<name>I7MDD5_TETTS</name>